<dbReference type="EMBL" id="LS398110">
    <property type="protein sequence ID" value="SPP96634.1"/>
    <property type="molecule type" value="Genomic_DNA"/>
</dbReference>
<proteinExistence type="inferred from homology"/>
<feature type="binding site" evidence="5">
    <location>
        <position position="300"/>
    </location>
    <ligand>
        <name>isopentenyl diphosphate</name>
        <dbReference type="ChEBI" id="CHEBI:128769"/>
    </ligand>
</feature>
<feature type="binding site" evidence="5">
    <location>
        <position position="108"/>
    </location>
    <ligand>
        <name>dimethylallyl diphosphate</name>
        <dbReference type="ChEBI" id="CHEBI:57623"/>
    </ligand>
</feature>
<comment type="similarity">
    <text evidence="5">Belongs to the IspH family.</text>
</comment>
<dbReference type="HAMAP" id="MF_00191">
    <property type="entry name" value="IspH"/>
    <property type="match status" value="1"/>
</dbReference>
<feature type="binding site" evidence="5">
    <location>
        <position position="256"/>
    </location>
    <ligand>
        <name>(2E)-4-hydroxy-3-methylbut-2-enyl diphosphate</name>
        <dbReference type="ChEBI" id="CHEBI:128753"/>
    </ligand>
</feature>
<feature type="binding site" evidence="5">
    <location>
        <position position="158"/>
    </location>
    <ligand>
        <name>dimethylallyl diphosphate</name>
        <dbReference type="ChEBI" id="CHEBI:57623"/>
    </ligand>
</feature>
<dbReference type="Pfam" id="PF02401">
    <property type="entry name" value="LYTB"/>
    <property type="match status" value="1"/>
</dbReference>
<keyword evidence="5 6" id="KW-0560">Oxidoreductase</keyword>
<feature type="binding site" evidence="5">
    <location>
        <position position="258"/>
    </location>
    <ligand>
        <name>isopentenyl diphosphate</name>
        <dbReference type="ChEBI" id="CHEBI:128769"/>
    </ligand>
</feature>
<dbReference type="NCBIfam" id="NF002188">
    <property type="entry name" value="PRK01045.1-2"/>
    <property type="match status" value="1"/>
</dbReference>
<evidence type="ECO:0000256" key="5">
    <source>
        <dbReference type="HAMAP-Rule" id="MF_00191"/>
    </source>
</evidence>
<feature type="binding site" evidence="5">
    <location>
        <position position="75"/>
    </location>
    <ligand>
        <name>isopentenyl diphosphate</name>
        <dbReference type="ChEBI" id="CHEBI:128769"/>
    </ligand>
</feature>
<keyword evidence="1 5" id="KW-0004">4Fe-4S</keyword>
<comment type="catalytic activity">
    <reaction evidence="5">
        <text>isopentenyl diphosphate + 2 oxidized [2Fe-2S]-[ferredoxin] + H2O = (2E)-4-hydroxy-3-methylbut-2-enyl diphosphate + 2 reduced [2Fe-2S]-[ferredoxin] + 2 H(+)</text>
        <dbReference type="Rhea" id="RHEA:24488"/>
        <dbReference type="Rhea" id="RHEA-COMP:10000"/>
        <dbReference type="Rhea" id="RHEA-COMP:10001"/>
        <dbReference type="ChEBI" id="CHEBI:15377"/>
        <dbReference type="ChEBI" id="CHEBI:15378"/>
        <dbReference type="ChEBI" id="CHEBI:33737"/>
        <dbReference type="ChEBI" id="CHEBI:33738"/>
        <dbReference type="ChEBI" id="CHEBI:128753"/>
        <dbReference type="ChEBI" id="CHEBI:128769"/>
        <dbReference type="EC" id="1.17.7.4"/>
    </reaction>
</comment>
<keyword evidence="4 5" id="KW-0411">Iron-sulfur</keyword>
<feature type="binding site" evidence="5">
    <location>
        <position position="257"/>
    </location>
    <ligand>
        <name>dimethylallyl diphosphate</name>
        <dbReference type="ChEBI" id="CHEBI:57623"/>
    </ligand>
</feature>
<keyword evidence="5" id="KW-0414">Isoprene biosynthesis</keyword>
<dbReference type="UniPathway" id="UPA00059">
    <property type="reaction ID" value="UER00105"/>
</dbReference>
<feature type="binding site" evidence="5">
    <location>
        <position position="130"/>
    </location>
    <ligand>
        <name>[4Fe-4S] cluster</name>
        <dbReference type="ChEBI" id="CHEBI:49883"/>
    </ligand>
</feature>
<feature type="binding site" evidence="5">
    <location>
        <position position="75"/>
    </location>
    <ligand>
        <name>dimethylallyl diphosphate</name>
        <dbReference type="ChEBI" id="CHEBI:57623"/>
    </ligand>
</feature>
<evidence type="ECO:0000313" key="6">
    <source>
        <dbReference type="EMBL" id="SPP96634.1"/>
    </source>
</evidence>
<dbReference type="EC" id="1.17.7.4" evidence="5"/>
<feature type="active site" description="Proton donor" evidence="5">
    <location>
        <position position="160"/>
    </location>
</feature>
<feature type="binding site" evidence="5">
    <location>
        <position position="300"/>
    </location>
    <ligand>
        <name>(2E)-4-hydroxy-3-methylbut-2-enyl diphosphate</name>
        <dbReference type="ChEBI" id="CHEBI:128753"/>
    </ligand>
</feature>
<comment type="pathway">
    <text evidence="5">Isoprenoid biosynthesis; isopentenyl diphosphate biosynthesis via DXP pathway; isopentenyl diphosphate from 1-deoxy-D-xylulose 5-phosphate: step 6/6.</text>
</comment>
<feature type="binding site" evidence="5">
    <location>
        <position position="158"/>
    </location>
    <ligand>
        <name>isopentenyl diphosphate</name>
        <dbReference type="ChEBI" id="CHEBI:128769"/>
    </ligand>
</feature>
<feature type="binding site" evidence="5">
    <location>
        <position position="258"/>
    </location>
    <ligand>
        <name>(2E)-4-hydroxy-3-methylbut-2-enyl diphosphate</name>
        <dbReference type="ChEBI" id="CHEBI:128753"/>
    </ligand>
</feature>
<dbReference type="Proteomes" id="UP000246085">
    <property type="component" value="Chromosome BRAD3257"/>
</dbReference>
<name>A0A2U3Q5D2_9BRAD</name>
<evidence type="ECO:0000256" key="2">
    <source>
        <dbReference type="ARBA" id="ARBA00022723"/>
    </source>
</evidence>
<reference evidence="6 7" key="1">
    <citation type="submission" date="2018-03" db="EMBL/GenBank/DDBJ databases">
        <authorList>
            <person name="Gully D."/>
        </authorList>
    </citation>
    <scope>NUCLEOTIDE SEQUENCE [LARGE SCALE GENOMIC DNA]</scope>
    <source>
        <strain evidence="6">ORS3257</strain>
    </source>
</reference>
<dbReference type="NCBIfam" id="NF002190">
    <property type="entry name" value="PRK01045.1-4"/>
    <property type="match status" value="1"/>
</dbReference>
<dbReference type="UniPathway" id="UPA00056">
    <property type="reaction ID" value="UER00097"/>
</dbReference>
<organism evidence="6 7">
    <name type="scientific">Bradyrhizobium vignae</name>
    <dbReference type="NCBI Taxonomy" id="1549949"/>
    <lineage>
        <taxon>Bacteria</taxon>
        <taxon>Pseudomonadati</taxon>
        <taxon>Pseudomonadota</taxon>
        <taxon>Alphaproteobacteria</taxon>
        <taxon>Hyphomicrobiales</taxon>
        <taxon>Nitrobacteraceae</taxon>
        <taxon>Bradyrhizobium</taxon>
    </lineage>
</organism>
<keyword evidence="3 5" id="KW-0408">Iron</keyword>
<comment type="cofactor">
    <cofactor evidence="5">
        <name>[4Fe-4S] cluster</name>
        <dbReference type="ChEBI" id="CHEBI:49883"/>
    </cofactor>
    <text evidence="5">Binds 1 [4Fe-4S] cluster per subunit.</text>
</comment>
<dbReference type="Gene3D" id="3.40.1010.20">
    <property type="entry name" value="4-hydroxy-3-methylbut-2-enyl diphosphate reductase, catalytic domain"/>
    <property type="match status" value="2"/>
</dbReference>
<accession>A0A2U3Q5D2</accession>
<feature type="binding site" evidence="5">
    <location>
        <position position="108"/>
    </location>
    <ligand>
        <name>(2E)-4-hydroxy-3-methylbut-2-enyl diphosphate</name>
        <dbReference type="ChEBI" id="CHEBI:128753"/>
    </ligand>
</feature>
<evidence type="ECO:0000256" key="3">
    <source>
        <dbReference type="ARBA" id="ARBA00023004"/>
    </source>
</evidence>
<keyword evidence="2 5" id="KW-0479">Metal-binding</keyword>
<evidence type="ECO:0000313" key="7">
    <source>
        <dbReference type="Proteomes" id="UP000246085"/>
    </source>
</evidence>
<dbReference type="GO" id="GO:0016114">
    <property type="term" value="P:terpenoid biosynthetic process"/>
    <property type="evidence" value="ECO:0007669"/>
    <property type="project" value="UniProtKB-UniRule"/>
</dbReference>
<feature type="binding site" evidence="5">
    <location>
        <position position="300"/>
    </location>
    <ligand>
        <name>dimethylallyl diphosphate</name>
        <dbReference type="ChEBI" id="CHEBI:57623"/>
    </ligand>
</feature>
<dbReference type="GO" id="GO:0019288">
    <property type="term" value="P:isopentenyl diphosphate biosynthetic process, methylerythritol 4-phosphate pathway"/>
    <property type="evidence" value="ECO:0007669"/>
    <property type="project" value="UniProtKB-UniRule"/>
</dbReference>
<comment type="catalytic activity">
    <reaction evidence="5">
        <text>dimethylallyl diphosphate + 2 oxidized [2Fe-2S]-[ferredoxin] + H2O = (2E)-4-hydroxy-3-methylbut-2-enyl diphosphate + 2 reduced [2Fe-2S]-[ferredoxin] + 2 H(+)</text>
        <dbReference type="Rhea" id="RHEA:24825"/>
        <dbReference type="Rhea" id="RHEA-COMP:10000"/>
        <dbReference type="Rhea" id="RHEA-COMP:10001"/>
        <dbReference type="ChEBI" id="CHEBI:15377"/>
        <dbReference type="ChEBI" id="CHEBI:15378"/>
        <dbReference type="ChEBI" id="CHEBI:33737"/>
        <dbReference type="ChEBI" id="CHEBI:33738"/>
        <dbReference type="ChEBI" id="CHEBI:57623"/>
        <dbReference type="ChEBI" id="CHEBI:128753"/>
        <dbReference type="EC" id="1.17.7.4"/>
    </reaction>
</comment>
<dbReference type="AlphaFoldDB" id="A0A2U3Q5D2"/>
<feature type="binding site" evidence="5">
    <location>
        <position position="256"/>
    </location>
    <ligand>
        <name>dimethylallyl diphosphate</name>
        <dbReference type="ChEBI" id="CHEBI:57623"/>
    </ligand>
</feature>
<feature type="binding site" evidence="5">
    <location>
        <position position="108"/>
    </location>
    <ligand>
        <name>isopentenyl diphosphate</name>
        <dbReference type="ChEBI" id="CHEBI:128769"/>
    </ligand>
</feature>
<feature type="binding site" evidence="5">
    <location>
        <position position="158"/>
    </location>
    <ligand>
        <name>(2E)-4-hydroxy-3-methylbut-2-enyl diphosphate</name>
        <dbReference type="ChEBI" id="CHEBI:128753"/>
    </ligand>
</feature>
<dbReference type="KEGG" id="bvz:BRAD3257_5700"/>
<feature type="binding site" evidence="5">
    <location>
        <position position="258"/>
    </location>
    <ligand>
        <name>dimethylallyl diphosphate</name>
        <dbReference type="ChEBI" id="CHEBI:57623"/>
    </ligand>
</feature>
<dbReference type="PANTHER" id="PTHR30426:SF0">
    <property type="entry name" value="4-HYDROXY-3-METHYLBUT-2-ENYL DIPHOSPHATE REDUCTASE"/>
    <property type="match status" value="1"/>
</dbReference>
<dbReference type="GO" id="GO:0046872">
    <property type="term" value="F:metal ion binding"/>
    <property type="evidence" value="ECO:0007669"/>
    <property type="project" value="UniProtKB-KW"/>
</dbReference>
<feature type="binding site" evidence="5">
    <location>
        <position position="46"/>
    </location>
    <ligand>
        <name>[4Fe-4S] cluster</name>
        <dbReference type="ChEBI" id="CHEBI:49883"/>
    </ligand>
</feature>
<feature type="binding site" evidence="5">
    <location>
        <position position="228"/>
    </location>
    <ligand>
        <name>[4Fe-4S] cluster</name>
        <dbReference type="ChEBI" id="CHEBI:49883"/>
    </ligand>
</feature>
<feature type="binding site" evidence="5">
    <location>
        <position position="256"/>
    </location>
    <ligand>
        <name>isopentenyl diphosphate</name>
        <dbReference type="ChEBI" id="CHEBI:128769"/>
    </ligand>
</feature>
<protein>
    <recommendedName>
        <fullName evidence="5">4-hydroxy-3-methylbut-2-enyl diphosphate reductase</fullName>
        <shortName evidence="5">HMBPP reductase</shortName>
        <ecNumber evidence="5">1.17.7.4</ecNumber>
    </recommendedName>
</protein>
<feature type="binding site" evidence="5">
    <location>
        <position position="257"/>
    </location>
    <ligand>
        <name>(2E)-4-hydroxy-3-methylbut-2-enyl diphosphate</name>
        <dbReference type="ChEBI" id="CHEBI:128753"/>
    </ligand>
</feature>
<comment type="function">
    <text evidence="5">Catalyzes the conversion of 1-hydroxy-2-methyl-2-(E)-butenyl 4-diphosphate (HMBPP) into a mixture of isopentenyl diphosphate (IPP) and dimethylallyl diphosphate (DMAPP). Acts in the terminal step of the DOXP/MEP pathway for isoprenoid precursor biosynthesis.</text>
</comment>
<feature type="binding site" evidence="5">
    <location>
        <position position="198"/>
    </location>
    <ligand>
        <name>(2E)-4-hydroxy-3-methylbut-2-enyl diphosphate</name>
        <dbReference type="ChEBI" id="CHEBI:128753"/>
    </ligand>
</feature>
<dbReference type="GO" id="GO:0050992">
    <property type="term" value="P:dimethylallyl diphosphate biosynthetic process"/>
    <property type="evidence" value="ECO:0007669"/>
    <property type="project" value="UniProtKB-UniRule"/>
</dbReference>
<evidence type="ECO:0000256" key="4">
    <source>
        <dbReference type="ARBA" id="ARBA00023014"/>
    </source>
</evidence>
<dbReference type="GO" id="GO:0051539">
    <property type="term" value="F:4 iron, 4 sulfur cluster binding"/>
    <property type="evidence" value="ECO:0007669"/>
    <property type="project" value="UniProtKB-UniRule"/>
</dbReference>
<dbReference type="InterPro" id="IPR003451">
    <property type="entry name" value="LytB/IspH"/>
</dbReference>
<dbReference type="CDD" id="cd13944">
    <property type="entry name" value="lytB_ispH"/>
    <property type="match status" value="1"/>
</dbReference>
<sequence>MREPMVRILQFIGQYLGAAGDIEADWCNLRDGRPMEVYLAQPRGFCAGVVRAIEIVERALEKYGPPVYVRHEIVHNKYVVESLKNKGAIFVEELSEVPPKSVTVFSAHGVARSVEEEAAARNLPVLNATCPLVTKVHNQGKRYIGKGRTLILIGHAGHPEVEGTMGQVPGPVQLVQSVEEVKALTLPADTPVAYITQTTLSVDDTRDIIAALQARFTDIQGPDIRDICYATQNRQSAVRNLSKLVDVILVVGAANSSNSNRLREIGTEAGVASYLIADGSELNPEWLKNARTVGVTAGASAPEVLVDDVIEAMRRIGPVKVSVLPGREEDIEFRLPAQLAAS</sequence>
<dbReference type="NCBIfam" id="TIGR00216">
    <property type="entry name" value="ispH_lytB"/>
    <property type="match status" value="1"/>
</dbReference>
<feature type="binding site" evidence="5">
    <location>
        <position position="75"/>
    </location>
    <ligand>
        <name>(2E)-4-hydroxy-3-methylbut-2-enyl diphosphate</name>
        <dbReference type="ChEBI" id="CHEBI:128753"/>
    </ligand>
</feature>
<dbReference type="Gene3D" id="3.40.50.11270">
    <property type="match status" value="1"/>
</dbReference>
<evidence type="ECO:0000256" key="1">
    <source>
        <dbReference type="ARBA" id="ARBA00022485"/>
    </source>
</evidence>
<dbReference type="GO" id="GO:0051745">
    <property type="term" value="F:4-hydroxy-3-methylbut-2-enyl diphosphate reductase activity"/>
    <property type="evidence" value="ECO:0007669"/>
    <property type="project" value="UniProtKB-UniRule"/>
</dbReference>
<dbReference type="PANTHER" id="PTHR30426">
    <property type="entry name" value="4-HYDROXY-3-METHYLBUT-2-ENYL DIPHOSPHATE REDUCTASE"/>
    <property type="match status" value="1"/>
</dbReference>
<comment type="pathway">
    <text evidence="5">Isoprenoid biosynthesis; dimethylallyl diphosphate biosynthesis; dimethylallyl diphosphate from (2E)-4-hydroxy-3-methylbutenyl diphosphate: step 1/1.</text>
</comment>
<gene>
    <name evidence="5 6" type="primary">ispH</name>
    <name evidence="6" type="ORF">BRAD3257_5700</name>
</gene>
<feature type="binding site" evidence="5">
    <location>
        <position position="257"/>
    </location>
    <ligand>
        <name>isopentenyl diphosphate</name>
        <dbReference type="ChEBI" id="CHEBI:128769"/>
    </ligand>
</feature>